<sequence>MGNRQMGRRHITGVDGLRAIAVIGVIIYHLMPSVAQGGFLGVPIFLLISGYFVTCQLVVEYDNTNRIDFFHFYHKRFKRLYPTLVAMLIATTAYITLFQRSLLVNLRSTIWTNLLWVYNWWEIGHGQSYFDRFAGESPFTHLWTLGVEVQFYVLWPMLLVILLMMFYQRRQRVRWVVLLLAILSALEMAILYHPASLNRVYYGTDTRAFSLMLGAFLGLIWPINHLRPNIDRAWAAALDFLGILTLLGTIFGFFTLSGQGAATYRGAMFGYSFLGTILLATIVHPGAHMNRLLTNRLFTWIGKRSYGIYVYQFPVMIFYENVVKVGNHPLIHGIIQLAIIMGISELSYRYFERPIANYDWHNLGQTLRSLFNRTQWRRWLVVGPALILTGIAVYGLCLPEPKPTATAVQKRITQNAKMIAKRNQEIAAGKTPQVNVNSNSIKQRYNLTTKQVKKLQQLKITAVGDSVMLDASQSIQQLMPLAYVDGQVGRQGNDTPTVLKTLASQGRLANIVVLNLGTNGPIKDQAVDEMLSIIGSKRQVYWVTAHVPTRSWQDSVNDQIKKAAKTHQNVHLVDWYQLSKNYNDWFASDQVHMQEKGNVQFTRLIATTILKYNK</sequence>
<feature type="transmembrane region" description="Helical" evidence="8">
    <location>
        <begin position="149"/>
        <end position="168"/>
    </location>
</feature>
<keyword evidence="7 10" id="KW-0012">Acyltransferase</keyword>
<dbReference type="InterPro" id="IPR036514">
    <property type="entry name" value="SGNH_hydro_sf"/>
</dbReference>
<evidence type="ECO:0000256" key="4">
    <source>
        <dbReference type="ARBA" id="ARBA00022692"/>
    </source>
</evidence>
<dbReference type="InterPro" id="IPR050879">
    <property type="entry name" value="Acyltransferase_3"/>
</dbReference>
<feature type="transmembrane region" description="Helical" evidence="8">
    <location>
        <begin position="37"/>
        <end position="59"/>
    </location>
</feature>
<comment type="caution">
    <text evidence="10">The sequence shown here is derived from an EMBL/GenBank/DDBJ whole genome shotgun (WGS) entry which is preliminary data.</text>
</comment>
<feature type="transmembrane region" description="Helical" evidence="8">
    <location>
        <begin position="12"/>
        <end position="31"/>
    </location>
</feature>
<keyword evidence="4 8" id="KW-0812">Transmembrane</keyword>
<comment type="subcellular location">
    <subcellularLocation>
        <location evidence="1">Cell membrane</location>
        <topology evidence="1">Multi-pass membrane protein</topology>
    </subcellularLocation>
</comment>
<dbReference type="GO" id="GO:0005886">
    <property type="term" value="C:plasma membrane"/>
    <property type="evidence" value="ECO:0007669"/>
    <property type="project" value="UniProtKB-SubCell"/>
</dbReference>
<dbReference type="Pfam" id="PF01757">
    <property type="entry name" value="Acyl_transf_3"/>
    <property type="match status" value="1"/>
</dbReference>
<feature type="transmembrane region" description="Helical" evidence="8">
    <location>
        <begin position="207"/>
        <end position="224"/>
    </location>
</feature>
<evidence type="ECO:0000256" key="2">
    <source>
        <dbReference type="ARBA" id="ARBA00022475"/>
    </source>
</evidence>
<feature type="transmembrane region" description="Helical" evidence="8">
    <location>
        <begin position="175"/>
        <end position="195"/>
    </location>
</feature>
<evidence type="ECO:0000256" key="3">
    <source>
        <dbReference type="ARBA" id="ARBA00022679"/>
    </source>
</evidence>
<dbReference type="Gene3D" id="3.40.50.1110">
    <property type="entry name" value="SGNH hydrolase"/>
    <property type="match status" value="1"/>
</dbReference>
<feature type="transmembrane region" description="Helical" evidence="8">
    <location>
        <begin position="268"/>
        <end position="285"/>
    </location>
</feature>
<feature type="transmembrane region" description="Helical" evidence="8">
    <location>
        <begin position="306"/>
        <end position="323"/>
    </location>
</feature>
<keyword evidence="6 8" id="KW-0472">Membrane</keyword>
<protein>
    <submittedName>
        <fullName evidence="10">Acyltransferase 3</fullName>
    </submittedName>
</protein>
<dbReference type="AlphaFoldDB" id="A0A0R1V973"/>
<dbReference type="GO" id="GO:0009103">
    <property type="term" value="P:lipopolysaccharide biosynthetic process"/>
    <property type="evidence" value="ECO:0007669"/>
    <property type="project" value="TreeGrafter"/>
</dbReference>
<dbReference type="GO" id="GO:0016747">
    <property type="term" value="F:acyltransferase activity, transferring groups other than amino-acyl groups"/>
    <property type="evidence" value="ECO:0007669"/>
    <property type="project" value="InterPro"/>
</dbReference>
<dbReference type="PATRIC" id="fig|1423749.3.peg.377"/>
<feature type="domain" description="Acyltransferase 3" evidence="9">
    <location>
        <begin position="12"/>
        <end position="341"/>
    </location>
</feature>
<reference evidence="10 11" key="1">
    <citation type="journal article" date="2015" name="Genome Announc.">
        <title>Expanding the biotechnology potential of lactobacilli through comparative genomics of 213 strains and associated genera.</title>
        <authorList>
            <person name="Sun Z."/>
            <person name="Harris H.M."/>
            <person name="McCann A."/>
            <person name="Guo C."/>
            <person name="Argimon S."/>
            <person name="Zhang W."/>
            <person name="Yang X."/>
            <person name="Jeffery I.B."/>
            <person name="Cooney J.C."/>
            <person name="Kagawa T.F."/>
            <person name="Liu W."/>
            <person name="Song Y."/>
            <person name="Salvetti E."/>
            <person name="Wrobel A."/>
            <person name="Rasinkangas P."/>
            <person name="Parkhill J."/>
            <person name="Rea M.C."/>
            <person name="O'Sullivan O."/>
            <person name="Ritari J."/>
            <person name="Douillard F.P."/>
            <person name="Paul Ross R."/>
            <person name="Yang R."/>
            <person name="Briner A.E."/>
            <person name="Felis G.E."/>
            <person name="de Vos W.M."/>
            <person name="Barrangou R."/>
            <person name="Klaenhammer T.R."/>
            <person name="Caufield P.W."/>
            <person name="Cui Y."/>
            <person name="Zhang H."/>
            <person name="O'Toole P.W."/>
        </authorList>
    </citation>
    <scope>NUCLEOTIDE SEQUENCE [LARGE SCALE GENOMIC DNA]</scope>
    <source>
        <strain evidence="10 11">DSM 16045</strain>
    </source>
</reference>
<evidence type="ECO:0000256" key="5">
    <source>
        <dbReference type="ARBA" id="ARBA00022989"/>
    </source>
</evidence>
<dbReference type="SUPFAM" id="SSF52266">
    <property type="entry name" value="SGNH hydrolase"/>
    <property type="match status" value="1"/>
</dbReference>
<evidence type="ECO:0000259" key="9">
    <source>
        <dbReference type="Pfam" id="PF01757"/>
    </source>
</evidence>
<keyword evidence="11" id="KW-1185">Reference proteome</keyword>
<dbReference type="PANTHER" id="PTHR23028:SF53">
    <property type="entry name" value="ACYL_TRANSF_3 DOMAIN-CONTAINING PROTEIN"/>
    <property type="match status" value="1"/>
</dbReference>
<keyword evidence="5 8" id="KW-1133">Transmembrane helix</keyword>
<feature type="transmembrane region" description="Helical" evidence="8">
    <location>
        <begin position="236"/>
        <end position="256"/>
    </location>
</feature>
<evidence type="ECO:0000313" key="11">
    <source>
        <dbReference type="Proteomes" id="UP000051739"/>
    </source>
</evidence>
<dbReference type="PANTHER" id="PTHR23028">
    <property type="entry name" value="ACETYLTRANSFERASE"/>
    <property type="match status" value="1"/>
</dbReference>
<evidence type="ECO:0000256" key="6">
    <source>
        <dbReference type="ARBA" id="ARBA00023136"/>
    </source>
</evidence>
<dbReference type="EMBL" id="AZFN01000013">
    <property type="protein sequence ID" value="KRM02016.1"/>
    <property type="molecule type" value="Genomic_DNA"/>
</dbReference>
<keyword evidence="3 10" id="KW-0808">Transferase</keyword>
<dbReference type="InterPro" id="IPR002656">
    <property type="entry name" value="Acyl_transf_3_dom"/>
</dbReference>
<dbReference type="CDD" id="cd01840">
    <property type="entry name" value="SGNH_hydrolase_yrhL_like"/>
    <property type="match status" value="1"/>
</dbReference>
<dbReference type="Proteomes" id="UP000051739">
    <property type="component" value="Unassembled WGS sequence"/>
</dbReference>
<gene>
    <name evidence="10" type="ORF">FC60_GL000375</name>
</gene>
<feature type="transmembrane region" description="Helical" evidence="8">
    <location>
        <begin position="80"/>
        <end position="98"/>
    </location>
</feature>
<organism evidence="10 11">
    <name type="scientific">Limosilactobacillus gastricus DSM 16045</name>
    <dbReference type="NCBI Taxonomy" id="1423749"/>
    <lineage>
        <taxon>Bacteria</taxon>
        <taxon>Bacillati</taxon>
        <taxon>Bacillota</taxon>
        <taxon>Bacilli</taxon>
        <taxon>Lactobacillales</taxon>
        <taxon>Lactobacillaceae</taxon>
        <taxon>Limosilactobacillus</taxon>
    </lineage>
</organism>
<proteinExistence type="predicted"/>
<evidence type="ECO:0000256" key="8">
    <source>
        <dbReference type="SAM" id="Phobius"/>
    </source>
</evidence>
<evidence type="ECO:0000256" key="7">
    <source>
        <dbReference type="ARBA" id="ARBA00023315"/>
    </source>
</evidence>
<evidence type="ECO:0000313" key="10">
    <source>
        <dbReference type="EMBL" id="KRM02016.1"/>
    </source>
</evidence>
<keyword evidence="2" id="KW-1003">Cell membrane</keyword>
<feature type="transmembrane region" description="Helical" evidence="8">
    <location>
        <begin position="329"/>
        <end position="348"/>
    </location>
</feature>
<feature type="transmembrane region" description="Helical" evidence="8">
    <location>
        <begin position="378"/>
        <end position="396"/>
    </location>
</feature>
<name>A0A0R1V973_9LACO</name>
<evidence type="ECO:0000256" key="1">
    <source>
        <dbReference type="ARBA" id="ARBA00004651"/>
    </source>
</evidence>
<accession>A0A0R1V973</accession>